<feature type="region of interest" description="Disordered" evidence="1">
    <location>
        <begin position="53"/>
        <end position="166"/>
    </location>
</feature>
<sequence>MSKTEPADQVKFLAVCISHTTNGRPDFQLVADELSIVSKAAAQKRYERLLKSYGIKPGGGSTASAAGTPVASEKKAAVRKTPVKTPRKRKQAADDDDGSPPATPTPASVKKRTRTPRAKKEDTDDEETKPKVEGPEQEAESETKQTDESVASRESSLSAAPSSEED</sequence>
<accession>A0A9P8W8M3</accession>
<feature type="compositionally biased region" description="Low complexity" evidence="1">
    <location>
        <begin position="152"/>
        <end position="166"/>
    </location>
</feature>
<feature type="compositionally biased region" description="Low complexity" evidence="1">
    <location>
        <begin position="62"/>
        <end position="71"/>
    </location>
</feature>
<evidence type="ECO:0000259" key="2">
    <source>
        <dbReference type="Pfam" id="PF22980"/>
    </source>
</evidence>
<gene>
    <name evidence="3" type="ORF">B0T10DRAFT_595287</name>
</gene>
<evidence type="ECO:0000313" key="3">
    <source>
        <dbReference type="EMBL" id="KAH6891135.1"/>
    </source>
</evidence>
<dbReference type="Pfam" id="PF22980">
    <property type="entry name" value="Myb_DNA-bind_8"/>
    <property type="match status" value="1"/>
</dbReference>
<proteinExistence type="predicted"/>
<dbReference type="EMBL" id="JAGPYM010000008">
    <property type="protein sequence ID" value="KAH6891135.1"/>
    <property type="molecule type" value="Genomic_DNA"/>
</dbReference>
<feature type="domain" description="Myb-like DNA-binding" evidence="2">
    <location>
        <begin position="7"/>
        <end position="54"/>
    </location>
</feature>
<dbReference type="AlphaFoldDB" id="A0A9P8W8M3"/>
<evidence type="ECO:0000313" key="4">
    <source>
        <dbReference type="Proteomes" id="UP000777438"/>
    </source>
</evidence>
<evidence type="ECO:0000256" key="1">
    <source>
        <dbReference type="SAM" id="MobiDB-lite"/>
    </source>
</evidence>
<feature type="compositionally biased region" description="Basic and acidic residues" evidence="1">
    <location>
        <begin position="118"/>
        <end position="134"/>
    </location>
</feature>
<comment type="caution">
    <text evidence="3">The sequence shown here is derived from an EMBL/GenBank/DDBJ whole genome shotgun (WGS) entry which is preliminary data.</text>
</comment>
<reference evidence="3 4" key="1">
    <citation type="journal article" date="2021" name="Nat. Commun.">
        <title>Genetic determinants of endophytism in the Arabidopsis root mycobiome.</title>
        <authorList>
            <person name="Mesny F."/>
            <person name="Miyauchi S."/>
            <person name="Thiergart T."/>
            <person name="Pickel B."/>
            <person name="Atanasova L."/>
            <person name="Karlsson M."/>
            <person name="Huettel B."/>
            <person name="Barry K.W."/>
            <person name="Haridas S."/>
            <person name="Chen C."/>
            <person name="Bauer D."/>
            <person name="Andreopoulos W."/>
            <person name="Pangilinan J."/>
            <person name="LaButti K."/>
            <person name="Riley R."/>
            <person name="Lipzen A."/>
            <person name="Clum A."/>
            <person name="Drula E."/>
            <person name="Henrissat B."/>
            <person name="Kohler A."/>
            <person name="Grigoriev I.V."/>
            <person name="Martin F.M."/>
            <person name="Hacquard S."/>
        </authorList>
    </citation>
    <scope>NUCLEOTIDE SEQUENCE [LARGE SCALE GENOMIC DNA]</scope>
    <source>
        <strain evidence="3 4">MPI-CAGE-CH-0241</strain>
    </source>
</reference>
<name>A0A9P8W8M3_9HYPO</name>
<feature type="compositionally biased region" description="Basic residues" evidence="1">
    <location>
        <begin position="77"/>
        <end position="90"/>
    </location>
</feature>
<dbReference type="OrthoDB" id="5353914at2759"/>
<feature type="compositionally biased region" description="Basic and acidic residues" evidence="1">
    <location>
        <begin position="141"/>
        <end position="151"/>
    </location>
</feature>
<dbReference type="Proteomes" id="UP000777438">
    <property type="component" value="Unassembled WGS sequence"/>
</dbReference>
<keyword evidence="4" id="KW-1185">Reference proteome</keyword>
<dbReference type="InterPro" id="IPR054505">
    <property type="entry name" value="Myb_DNA-bind_8"/>
</dbReference>
<organism evidence="3 4">
    <name type="scientific">Thelonectria olida</name>
    <dbReference type="NCBI Taxonomy" id="1576542"/>
    <lineage>
        <taxon>Eukaryota</taxon>
        <taxon>Fungi</taxon>
        <taxon>Dikarya</taxon>
        <taxon>Ascomycota</taxon>
        <taxon>Pezizomycotina</taxon>
        <taxon>Sordariomycetes</taxon>
        <taxon>Hypocreomycetidae</taxon>
        <taxon>Hypocreales</taxon>
        <taxon>Nectriaceae</taxon>
        <taxon>Thelonectria</taxon>
    </lineage>
</organism>
<protein>
    <recommendedName>
        <fullName evidence="2">Myb-like DNA-binding domain-containing protein</fullName>
    </recommendedName>
</protein>